<feature type="region of interest" description="Disordered" evidence="2">
    <location>
        <begin position="1"/>
        <end position="20"/>
    </location>
</feature>
<dbReference type="PANTHER" id="PTHR46115">
    <property type="entry name" value="THIOREDOXIN-LIKE PROTEIN 1"/>
    <property type="match status" value="1"/>
</dbReference>
<dbReference type="Gene3D" id="3.40.30.10">
    <property type="entry name" value="Glutaredoxin"/>
    <property type="match status" value="1"/>
</dbReference>
<dbReference type="AlphaFoldDB" id="A0A9P7G3T3"/>
<dbReference type="Pfam" id="PF08324">
    <property type="entry name" value="PUL"/>
    <property type="match status" value="1"/>
</dbReference>
<dbReference type="PROSITE" id="PS51352">
    <property type="entry name" value="THIOREDOXIN_2"/>
    <property type="match status" value="1"/>
</dbReference>
<evidence type="ECO:0000256" key="2">
    <source>
        <dbReference type="SAM" id="MobiDB-lite"/>
    </source>
</evidence>
<dbReference type="Gene3D" id="1.25.10.10">
    <property type="entry name" value="Leucine-rich Repeat Variant"/>
    <property type="match status" value="1"/>
</dbReference>
<evidence type="ECO:0000313" key="6">
    <source>
        <dbReference type="Proteomes" id="UP000775547"/>
    </source>
</evidence>
<dbReference type="InterPro" id="IPR017937">
    <property type="entry name" value="Thioredoxin_CS"/>
</dbReference>
<dbReference type="EMBL" id="JABCKV010000137">
    <property type="protein sequence ID" value="KAG5643058.1"/>
    <property type="molecule type" value="Genomic_DNA"/>
</dbReference>
<proteinExistence type="predicted"/>
<name>A0A9P7G3T3_9AGAR</name>
<feature type="domain" description="Thioredoxin" evidence="3">
    <location>
        <begin position="31"/>
        <end position="164"/>
    </location>
</feature>
<evidence type="ECO:0000259" key="4">
    <source>
        <dbReference type="PROSITE" id="PS51396"/>
    </source>
</evidence>
<evidence type="ECO:0000313" key="5">
    <source>
        <dbReference type="EMBL" id="KAG5643058.1"/>
    </source>
</evidence>
<sequence length="493" mass="52527">MYRRPLANEPTPPISSASAAPDPQLAASILQAVASRAQASNATNTATQTLTAPIHAITNPPSFHSFLKKHRAAVAFFTSANCGPCRMIEPTFERLSEEKGVKADGTGAGFAKIDIGVGQGNSLASEWGIRATPTFIFFLDGEKLDEMKGANASELRSQVDLLLFQAFPPHPHTSLSLPAVQALSLNPIIFSQVPVIDTVLTKLSSFIDDATWPSMPATQAQVKRTLTGTVAPYLRARFSATPSTQLPSATPAILNPWSEATSALASALPITSLFPLVDLWRLALLDPSVGTWASSSPTSGPIQLFIEKASTALKTVDPASNPRNYLLTVLRLLSNAFSTPALAHTLFLTSRATLAEVIVPSLLHADGAVRTAAASLTFNVAAYLQKGRVEKVKGGASAVQEDEDWEVEMVSAVVEALDREITSEEVVHRLAASLALLLRLSPAYQTQMSPLLEVLQAQAVLKRKLAKGGCGEDGVVKKDIRKLVEEVANKLCP</sequence>
<dbReference type="InterPro" id="IPR036249">
    <property type="entry name" value="Thioredoxin-like_sf"/>
</dbReference>
<dbReference type="OrthoDB" id="21221at2759"/>
<evidence type="ECO:0000256" key="1">
    <source>
        <dbReference type="ARBA" id="ARBA00023157"/>
    </source>
</evidence>
<dbReference type="InterPro" id="IPR013766">
    <property type="entry name" value="Thioredoxin_domain"/>
</dbReference>
<protein>
    <recommendedName>
        <fullName evidence="7">Thioredoxin</fullName>
    </recommendedName>
</protein>
<dbReference type="Proteomes" id="UP000775547">
    <property type="component" value="Unassembled WGS sequence"/>
</dbReference>
<dbReference type="PROSITE" id="PS00194">
    <property type="entry name" value="THIOREDOXIN_1"/>
    <property type="match status" value="1"/>
</dbReference>
<gene>
    <name evidence="5" type="ORF">DXG03_001615</name>
</gene>
<accession>A0A9P7G3T3</accession>
<comment type="caution">
    <text evidence="5">The sequence shown here is derived from an EMBL/GenBank/DDBJ whole genome shotgun (WGS) entry which is preliminary data.</text>
</comment>
<evidence type="ECO:0000259" key="3">
    <source>
        <dbReference type="PROSITE" id="PS51352"/>
    </source>
</evidence>
<organism evidence="5 6">
    <name type="scientific">Asterophora parasitica</name>
    <dbReference type="NCBI Taxonomy" id="117018"/>
    <lineage>
        <taxon>Eukaryota</taxon>
        <taxon>Fungi</taxon>
        <taxon>Dikarya</taxon>
        <taxon>Basidiomycota</taxon>
        <taxon>Agaricomycotina</taxon>
        <taxon>Agaricomycetes</taxon>
        <taxon>Agaricomycetidae</taxon>
        <taxon>Agaricales</taxon>
        <taxon>Tricholomatineae</taxon>
        <taxon>Lyophyllaceae</taxon>
        <taxon>Asterophora</taxon>
    </lineage>
</organism>
<evidence type="ECO:0008006" key="7">
    <source>
        <dbReference type="Google" id="ProtNLM"/>
    </source>
</evidence>
<reference evidence="5" key="2">
    <citation type="submission" date="2021-10" db="EMBL/GenBank/DDBJ databases">
        <title>Phylogenomics reveals ancestral predisposition of the termite-cultivated fungus Termitomyces towards a domesticated lifestyle.</title>
        <authorList>
            <person name="Auxier B."/>
            <person name="Grum-Grzhimaylo A."/>
            <person name="Cardenas M.E."/>
            <person name="Lodge J.D."/>
            <person name="Laessoe T."/>
            <person name="Pedersen O."/>
            <person name="Smith M.E."/>
            <person name="Kuyper T.W."/>
            <person name="Franco-Molano E.A."/>
            <person name="Baroni T.J."/>
            <person name="Aanen D.K."/>
        </authorList>
    </citation>
    <scope>NUCLEOTIDE SEQUENCE</scope>
    <source>
        <strain evidence="5">AP01</strain>
        <tissue evidence="5">Mycelium</tissue>
    </source>
</reference>
<dbReference type="CDD" id="cd02947">
    <property type="entry name" value="TRX_family"/>
    <property type="match status" value="1"/>
</dbReference>
<feature type="domain" description="PUL" evidence="4">
    <location>
        <begin position="181"/>
        <end position="483"/>
    </location>
</feature>
<dbReference type="Pfam" id="PF00085">
    <property type="entry name" value="Thioredoxin"/>
    <property type="match status" value="1"/>
</dbReference>
<dbReference type="InterPro" id="IPR013535">
    <property type="entry name" value="PUL_dom"/>
</dbReference>
<dbReference type="SUPFAM" id="SSF52833">
    <property type="entry name" value="Thioredoxin-like"/>
    <property type="match status" value="1"/>
</dbReference>
<dbReference type="PROSITE" id="PS51396">
    <property type="entry name" value="PUL"/>
    <property type="match status" value="1"/>
</dbReference>
<dbReference type="InterPro" id="IPR011989">
    <property type="entry name" value="ARM-like"/>
</dbReference>
<reference evidence="5" key="1">
    <citation type="submission" date="2020-07" db="EMBL/GenBank/DDBJ databases">
        <authorList>
            <person name="Nieuwenhuis M."/>
            <person name="Van De Peppel L.J.J."/>
        </authorList>
    </citation>
    <scope>NUCLEOTIDE SEQUENCE</scope>
    <source>
        <strain evidence="5">AP01</strain>
        <tissue evidence="5">Mycelium</tissue>
    </source>
</reference>
<keyword evidence="1" id="KW-1015">Disulfide bond</keyword>
<keyword evidence="6" id="KW-1185">Reference proteome</keyword>